<evidence type="ECO:0000256" key="4">
    <source>
        <dbReference type="ARBA" id="ARBA00023242"/>
    </source>
</evidence>
<dbReference type="GO" id="GO:0003700">
    <property type="term" value="F:DNA-binding transcription factor activity"/>
    <property type="evidence" value="ECO:0000318"/>
    <property type="project" value="GO_Central"/>
</dbReference>
<protein>
    <recommendedName>
        <fullName evidence="5">Transcription factor</fullName>
        <shortName evidence="5">bHLH transcription factor</shortName>
    </recommendedName>
    <alternativeName>
        <fullName evidence="5">Basic helix-loop-helix protein</fullName>
    </alternativeName>
</protein>
<feature type="compositionally biased region" description="Polar residues" evidence="6">
    <location>
        <begin position="258"/>
        <end position="267"/>
    </location>
</feature>
<evidence type="ECO:0000256" key="6">
    <source>
        <dbReference type="SAM" id="MobiDB-lite"/>
    </source>
</evidence>
<comment type="subcellular location">
    <subcellularLocation>
        <location evidence="1 5">Nucleus</location>
    </subcellularLocation>
</comment>
<feature type="domain" description="BHLH" evidence="7">
    <location>
        <begin position="299"/>
        <end position="348"/>
    </location>
</feature>
<dbReference type="PANTHER" id="PTHR11514">
    <property type="entry name" value="MYC"/>
    <property type="match status" value="1"/>
</dbReference>
<keyword evidence="3 5" id="KW-0804">Transcription</keyword>
<feature type="region of interest" description="Disordered" evidence="6">
    <location>
        <begin position="258"/>
        <end position="310"/>
    </location>
</feature>
<keyword evidence="4 5" id="KW-0539">Nucleus</keyword>
<dbReference type="Pfam" id="PF00010">
    <property type="entry name" value="HLH"/>
    <property type="match status" value="1"/>
</dbReference>
<dbReference type="GO" id="GO:0005634">
    <property type="term" value="C:nucleus"/>
    <property type="evidence" value="ECO:0000318"/>
    <property type="project" value="GO_Central"/>
</dbReference>
<dbReference type="AlphaFoldDB" id="A0A9R0I9V0"/>
<evidence type="ECO:0000313" key="9">
    <source>
        <dbReference type="Proteomes" id="UP000813463"/>
    </source>
</evidence>
<reference evidence="9" key="1">
    <citation type="journal article" date="2021" name="Nat. Commun.">
        <title>Genomic analyses provide insights into spinach domestication and the genetic basis of agronomic traits.</title>
        <authorList>
            <person name="Cai X."/>
            <person name="Sun X."/>
            <person name="Xu C."/>
            <person name="Sun H."/>
            <person name="Wang X."/>
            <person name="Ge C."/>
            <person name="Zhang Z."/>
            <person name="Wang Q."/>
            <person name="Fei Z."/>
            <person name="Jiao C."/>
            <person name="Wang Q."/>
        </authorList>
    </citation>
    <scope>NUCLEOTIDE SEQUENCE [LARGE SCALE GENOMIC DNA]</scope>
    <source>
        <strain evidence="9">cv. Varoflay</strain>
    </source>
</reference>
<dbReference type="InterPro" id="IPR011598">
    <property type="entry name" value="bHLH_dom"/>
</dbReference>
<gene>
    <name evidence="10" type="primary">LOC110785106</name>
</gene>
<name>A0A9R0I9V0_SPIOL</name>
<dbReference type="InterPro" id="IPR002912">
    <property type="entry name" value="ACT_dom"/>
</dbReference>
<dbReference type="InterPro" id="IPR054502">
    <property type="entry name" value="bHLH-TF_ACT-like_plant"/>
</dbReference>
<dbReference type="Pfam" id="PF14215">
    <property type="entry name" value="bHLH-MYC_N"/>
    <property type="match status" value="1"/>
</dbReference>
<evidence type="ECO:0000259" key="8">
    <source>
        <dbReference type="PROSITE" id="PS51671"/>
    </source>
</evidence>
<dbReference type="GO" id="GO:0046983">
    <property type="term" value="F:protein dimerization activity"/>
    <property type="evidence" value="ECO:0007669"/>
    <property type="project" value="InterPro"/>
</dbReference>
<dbReference type="Pfam" id="PF22754">
    <property type="entry name" value="bHLH-TF_ACT-like_plant"/>
    <property type="match status" value="1"/>
</dbReference>
<dbReference type="SMART" id="SM00353">
    <property type="entry name" value="HLH"/>
    <property type="match status" value="1"/>
</dbReference>
<dbReference type="PANTHER" id="PTHR11514:SF40">
    <property type="entry name" value="TRANSCRIPTION FACTOR BHLH14"/>
    <property type="match status" value="1"/>
</dbReference>
<dbReference type="Proteomes" id="UP000813463">
    <property type="component" value="Chromosome 2"/>
</dbReference>
<dbReference type="KEGG" id="soe:110785106"/>
<feature type="compositionally biased region" description="Basic residues" evidence="6">
    <location>
        <begin position="283"/>
        <end position="292"/>
    </location>
</feature>
<keyword evidence="9" id="KW-1185">Reference proteome</keyword>
<evidence type="ECO:0000313" key="10">
    <source>
        <dbReference type="RefSeq" id="XP_021845242.2"/>
    </source>
</evidence>
<feature type="domain" description="ACT" evidence="8">
    <location>
        <begin position="405"/>
        <end position="472"/>
    </location>
</feature>
<dbReference type="GO" id="GO:0000976">
    <property type="term" value="F:transcription cis-regulatory region binding"/>
    <property type="evidence" value="ECO:0000318"/>
    <property type="project" value="GO_Central"/>
</dbReference>
<dbReference type="GeneID" id="110785106"/>
<dbReference type="PROSITE" id="PS51671">
    <property type="entry name" value="ACT"/>
    <property type="match status" value="1"/>
</dbReference>
<dbReference type="PROSITE" id="PS50888">
    <property type="entry name" value="BHLH"/>
    <property type="match status" value="1"/>
</dbReference>
<evidence type="ECO:0000256" key="5">
    <source>
        <dbReference type="RuleBase" id="RU369104"/>
    </source>
</evidence>
<proteinExistence type="predicted"/>
<dbReference type="InterPro" id="IPR036638">
    <property type="entry name" value="HLH_DNA-bd_sf"/>
</dbReference>
<reference evidence="10" key="2">
    <citation type="submission" date="2025-08" db="UniProtKB">
        <authorList>
            <consortium name="RefSeq"/>
        </authorList>
    </citation>
    <scope>IDENTIFICATION</scope>
    <source>
        <tissue evidence="10">Leaf</tissue>
    </source>
</reference>
<organism evidence="9 10">
    <name type="scientific">Spinacia oleracea</name>
    <name type="common">Spinach</name>
    <dbReference type="NCBI Taxonomy" id="3562"/>
    <lineage>
        <taxon>Eukaryota</taxon>
        <taxon>Viridiplantae</taxon>
        <taxon>Streptophyta</taxon>
        <taxon>Embryophyta</taxon>
        <taxon>Tracheophyta</taxon>
        <taxon>Spermatophyta</taxon>
        <taxon>Magnoliopsida</taxon>
        <taxon>eudicotyledons</taxon>
        <taxon>Gunneridae</taxon>
        <taxon>Pentapetalae</taxon>
        <taxon>Caryophyllales</taxon>
        <taxon>Chenopodiaceae</taxon>
        <taxon>Chenopodioideae</taxon>
        <taxon>Anserineae</taxon>
        <taxon>Spinacia</taxon>
    </lineage>
</organism>
<dbReference type="Gene3D" id="4.10.280.10">
    <property type="entry name" value="Helix-loop-helix DNA-binding domain"/>
    <property type="match status" value="1"/>
</dbReference>
<evidence type="ECO:0000256" key="2">
    <source>
        <dbReference type="ARBA" id="ARBA00023015"/>
    </source>
</evidence>
<sequence length="472" mass="51697">MDENMMISSSSSSSLISASPVTSQQKLQFLLQNQQHWWNYAIFWQTCTNKIDNASCSLSLVWGEGHFQGIKTPLPKPKKKPNFSGFDLHVDFDEGMSSMDDVVTTDAEWFYMTSPSKVYPFKQRSSHSGGSGSATSAGTLAKAFTTGSLVWLSGAHSLRFYNCERAKEAHSHGLQTLVCIPVPNGVLELGSAEVIKENWALIQQAHSLFGPLSNLDMGPMKPEFSIGGNVGGGGGDGVGVSGGVISFYDSGLVGTISTDQAQPSSMGSFEDYDSDEPMSQQRAVKKRGRRPGTAREGQAAGVNHVEAERQRREKMNSRFYALRSVVPTVTRMDKASLLADAVDYINELKDKINNLESQLRVVKVPSYNDCNYDNQSVISNNNNNGVVNCRVPLEVEVRVLGNEAMIRVQCEKVNHPAARLMGVLKQLKLEVHHASVSTVEETMVQDVVIVNVPYELKNDAVIKSAIISRLDQ</sequence>
<dbReference type="RefSeq" id="XP_021845242.2">
    <property type="nucleotide sequence ID" value="XM_021989550.2"/>
</dbReference>
<dbReference type="InterPro" id="IPR045084">
    <property type="entry name" value="AIB/MYC-like"/>
</dbReference>
<evidence type="ECO:0000256" key="3">
    <source>
        <dbReference type="ARBA" id="ARBA00023163"/>
    </source>
</evidence>
<accession>A0A9R0I9V0</accession>
<dbReference type="GO" id="GO:0006355">
    <property type="term" value="P:regulation of DNA-templated transcription"/>
    <property type="evidence" value="ECO:0000318"/>
    <property type="project" value="GO_Central"/>
</dbReference>
<evidence type="ECO:0000259" key="7">
    <source>
        <dbReference type="PROSITE" id="PS50888"/>
    </source>
</evidence>
<dbReference type="InterPro" id="IPR025610">
    <property type="entry name" value="MYC/MYB_N"/>
</dbReference>
<keyword evidence="2 5" id="KW-0805">Transcription regulation</keyword>
<dbReference type="SUPFAM" id="SSF47459">
    <property type="entry name" value="HLH, helix-loop-helix DNA-binding domain"/>
    <property type="match status" value="1"/>
</dbReference>
<evidence type="ECO:0000256" key="1">
    <source>
        <dbReference type="ARBA" id="ARBA00004123"/>
    </source>
</evidence>